<dbReference type="EMBL" id="CM027680">
    <property type="protein sequence ID" value="KAG0547061.1"/>
    <property type="molecule type" value="Genomic_DNA"/>
</dbReference>
<organism evidence="1 2">
    <name type="scientific">Sorghum bicolor</name>
    <name type="common">Sorghum</name>
    <name type="synonym">Sorghum vulgare</name>
    <dbReference type="NCBI Taxonomy" id="4558"/>
    <lineage>
        <taxon>Eukaryota</taxon>
        <taxon>Viridiplantae</taxon>
        <taxon>Streptophyta</taxon>
        <taxon>Embryophyta</taxon>
        <taxon>Tracheophyta</taxon>
        <taxon>Spermatophyta</taxon>
        <taxon>Magnoliopsida</taxon>
        <taxon>Liliopsida</taxon>
        <taxon>Poales</taxon>
        <taxon>Poaceae</taxon>
        <taxon>PACMAD clade</taxon>
        <taxon>Panicoideae</taxon>
        <taxon>Andropogonodae</taxon>
        <taxon>Andropogoneae</taxon>
        <taxon>Sorghinae</taxon>
        <taxon>Sorghum</taxon>
    </lineage>
</organism>
<dbReference type="Proteomes" id="UP000807115">
    <property type="component" value="Chromosome 1"/>
</dbReference>
<evidence type="ECO:0000313" key="1">
    <source>
        <dbReference type="EMBL" id="KAG0547061.1"/>
    </source>
</evidence>
<reference evidence="1" key="1">
    <citation type="journal article" date="2019" name="BMC Genomics">
        <title>A new reference genome for Sorghum bicolor reveals high levels of sequence similarity between sweet and grain genotypes: implications for the genetics of sugar metabolism.</title>
        <authorList>
            <person name="Cooper E.A."/>
            <person name="Brenton Z.W."/>
            <person name="Flinn B.S."/>
            <person name="Jenkins J."/>
            <person name="Shu S."/>
            <person name="Flowers D."/>
            <person name="Luo F."/>
            <person name="Wang Y."/>
            <person name="Xia P."/>
            <person name="Barry K."/>
            <person name="Daum C."/>
            <person name="Lipzen A."/>
            <person name="Yoshinaga Y."/>
            <person name="Schmutz J."/>
            <person name="Saski C."/>
            <person name="Vermerris W."/>
            <person name="Kresovich S."/>
        </authorList>
    </citation>
    <scope>NUCLEOTIDE SEQUENCE</scope>
</reference>
<gene>
    <name evidence="1" type="ORF">BDA96_01G046900</name>
</gene>
<comment type="caution">
    <text evidence="1">The sequence shown here is derived from an EMBL/GenBank/DDBJ whole genome shotgun (WGS) entry which is preliminary data.</text>
</comment>
<sequence>MGADVVQCQCRASWFTVARGGRAGLKYLCVRATFLREDIDWHRLHGLWVQQKMKQMG</sequence>
<reference evidence="1" key="2">
    <citation type="submission" date="2020-10" db="EMBL/GenBank/DDBJ databases">
        <authorList>
            <person name="Cooper E.A."/>
            <person name="Brenton Z.W."/>
            <person name="Flinn B.S."/>
            <person name="Jenkins J."/>
            <person name="Shu S."/>
            <person name="Flowers D."/>
            <person name="Luo F."/>
            <person name="Wang Y."/>
            <person name="Xia P."/>
            <person name="Barry K."/>
            <person name="Daum C."/>
            <person name="Lipzen A."/>
            <person name="Yoshinaga Y."/>
            <person name="Schmutz J."/>
            <person name="Saski C."/>
            <person name="Vermerris W."/>
            <person name="Kresovich S."/>
        </authorList>
    </citation>
    <scope>NUCLEOTIDE SEQUENCE</scope>
</reference>
<dbReference type="AlphaFoldDB" id="A0A921UZ22"/>
<accession>A0A921UZ22</accession>
<protein>
    <submittedName>
        <fullName evidence="1">Uncharacterized protein</fullName>
    </submittedName>
</protein>
<name>A0A921UZ22_SORBI</name>
<proteinExistence type="predicted"/>
<evidence type="ECO:0000313" key="2">
    <source>
        <dbReference type="Proteomes" id="UP000807115"/>
    </source>
</evidence>